<feature type="region of interest" description="Disordered" evidence="1">
    <location>
        <begin position="402"/>
        <end position="448"/>
    </location>
</feature>
<accession>A0ABU6PZP7</accession>
<dbReference type="InterPro" id="IPR036116">
    <property type="entry name" value="FN3_sf"/>
</dbReference>
<feature type="compositionally biased region" description="Low complexity" evidence="1">
    <location>
        <begin position="402"/>
        <end position="422"/>
    </location>
</feature>
<dbReference type="SUPFAM" id="SSF49785">
    <property type="entry name" value="Galactose-binding domain-like"/>
    <property type="match status" value="1"/>
</dbReference>
<dbReference type="PROSITE" id="PS51272">
    <property type="entry name" value="SLH"/>
    <property type="match status" value="3"/>
</dbReference>
<feature type="domain" description="Fibronectin type-III" evidence="3">
    <location>
        <begin position="238"/>
        <end position="324"/>
    </location>
</feature>
<dbReference type="InterPro" id="IPR001119">
    <property type="entry name" value="SLH_dom"/>
</dbReference>
<evidence type="ECO:0000259" key="2">
    <source>
        <dbReference type="PROSITE" id="PS50022"/>
    </source>
</evidence>
<feature type="region of interest" description="Disordered" evidence="1">
    <location>
        <begin position="309"/>
        <end position="332"/>
    </location>
</feature>
<feature type="domain" description="F5/8 type C" evidence="2">
    <location>
        <begin position="6"/>
        <end position="143"/>
    </location>
</feature>
<dbReference type="InterPro" id="IPR000421">
    <property type="entry name" value="FA58C"/>
</dbReference>
<feature type="domain" description="SLH" evidence="4">
    <location>
        <begin position="483"/>
        <end position="546"/>
    </location>
</feature>
<feature type="domain" description="Fibronectin type-III" evidence="3">
    <location>
        <begin position="325"/>
        <end position="416"/>
    </location>
</feature>
<dbReference type="Proteomes" id="UP001343257">
    <property type="component" value="Unassembled WGS sequence"/>
</dbReference>
<dbReference type="PROSITE" id="PS50022">
    <property type="entry name" value="FA58C_3"/>
    <property type="match status" value="1"/>
</dbReference>
<evidence type="ECO:0000259" key="4">
    <source>
        <dbReference type="PROSITE" id="PS51272"/>
    </source>
</evidence>
<dbReference type="Pfam" id="PF00754">
    <property type="entry name" value="F5_F8_type_C"/>
    <property type="match status" value="1"/>
</dbReference>
<dbReference type="InterPro" id="IPR008979">
    <property type="entry name" value="Galactose-bd-like_sf"/>
</dbReference>
<dbReference type="EMBL" id="JARTLD010000051">
    <property type="protein sequence ID" value="MED5019595.1"/>
    <property type="molecule type" value="Genomic_DNA"/>
</dbReference>
<evidence type="ECO:0000313" key="6">
    <source>
        <dbReference type="Proteomes" id="UP001343257"/>
    </source>
</evidence>
<feature type="compositionally biased region" description="Pro residues" evidence="1">
    <location>
        <begin position="423"/>
        <end position="443"/>
    </location>
</feature>
<dbReference type="PROSITE" id="PS50853">
    <property type="entry name" value="FN3"/>
    <property type="match status" value="3"/>
</dbReference>
<evidence type="ECO:0000313" key="5">
    <source>
        <dbReference type="EMBL" id="MED5019595.1"/>
    </source>
</evidence>
<gene>
    <name evidence="5" type="ORF">P9847_20070</name>
</gene>
<dbReference type="Pfam" id="PF00041">
    <property type="entry name" value="fn3"/>
    <property type="match status" value="3"/>
</dbReference>
<feature type="domain" description="Fibronectin type-III" evidence="3">
    <location>
        <begin position="145"/>
        <end position="237"/>
    </location>
</feature>
<dbReference type="RefSeq" id="WP_328280701.1">
    <property type="nucleotide sequence ID" value="NZ_JARTLD010000051.1"/>
</dbReference>
<proteinExistence type="predicted"/>
<dbReference type="InterPro" id="IPR003961">
    <property type="entry name" value="FN3_dom"/>
</dbReference>
<dbReference type="SUPFAM" id="SSF49265">
    <property type="entry name" value="Fibronectin type III"/>
    <property type="match status" value="2"/>
</dbReference>
<sequence length="674" mass="69639">MFLAGLTTPAHAAPTNLALNKTATASSVWNEFSSASNAVDGNPGSEWGPASASSPPWLKVDLGSVTQFDRYVVQSLAGRYNSAVTLEVSNDDSTWILVDNASGNIDVSLNRTLAQPVSARYVRVTIQAWSMYPDIAEFELYNSVLPAPTDVAAAKGNGQVTLNWSSVSDADSYKVYQGTSPGVYDAEPVTTVSGTTATVTGLTNGTTYYFVVKASNADSDSANSNEASATPQVAAPAAPTGLAATAGNGQVTLKWDSISDAISYKVYQGTASGEYDADPVAAVSDTAATITGLTSGTTYYYVVKASNAGGDSDSSNEASATTSTVPSSPTNVTAVAGNGQAIIRFDIPEANGGSPITGYEVTTSTGNITVTGAASPIAVTGLTNGTAYSFTVKAINGIGSSAASAPSNAVTPTAPSSGSGTPAPAPAPTPITTPTTVPKPAPDPETTLEPVQPAVDVFKSTIVNVGSLVKSVASKVEEANKGKDMIEFADIQGYWAEKAIRTFVKLGFIDGYEDGQFRPNGSITRAEFAALISRVFDIKGDAGHTVVLSDVGQHWAKEAILSLASTGVINGYGDGSFKPNQTITREEIVMILSRILNLDHVKMDASKGEFTDISRASSYARSTIKELAEAGIIQGVSNSSFDPQGKATRSDALMIILNTLNLNPQVKALLDSLS</sequence>
<evidence type="ECO:0000256" key="1">
    <source>
        <dbReference type="SAM" id="MobiDB-lite"/>
    </source>
</evidence>
<name>A0ABU6PZP7_9BACL</name>
<keyword evidence="6" id="KW-1185">Reference proteome</keyword>
<dbReference type="InterPro" id="IPR013783">
    <property type="entry name" value="Ig-like_fold"/>
</dbReference>
<feature type="domain" description="SLH" evidence="4">
    <location>
        <begin position="548"/>
        <end position="606"/>
    </location>
</feature>
<organism evidence="5 6">
    <name type="scientific">Paenibacillus chibensis</name>
    <dbReference type="NCBI Taxonomy" id="59846"/>
    <lineage>
        <taxon>Bacteria</taxon>
        <taxon>Bacillati</taxon>
        <taxon>Bacillota</taxon>
        <taxon>Bacilli</taxon>
        <taxon>Bacillales</taxon>
        <taxon>Paenibacillaceae</taxon>
        <taxon>Paenibacillus</taxon>
    </lineage>
</organism>
<dbReference type="CDD" id="cd00063">
    <property type="entry name" value="FN3"/>
    <property type="match status" value="3"/>
</dbReference>
<reference evidence="5 6" key="1">
    <citation type="submission" date="2023-03" db="EMBL/GenBank/DDBJ databases">
        <title>Bacillus Genome Sequencing.</title>
        <authorList>
            <person name="Dunlap C."/>
        </authorList>
    </citation>
    <scope>NUCLEOTIDE SEQUENCE [LARGE SCALE GENOMIC DNA]</scope>
    <source>
        <strain evidence="5 6">NRS-52</strain>
    </source>
</reference>
<dbReference type="PANTHER" id="PTHR43308">
    <property type="entry name" value="OUTER MEMBRANE PROTEIN ALPHA-RELATED"/>
    <property type="match status" value="1"/>
</dbReference>
<feature type="domain" description="SLH" evidence="4">
    <location>
        <begin position="607"/>
        <end position="670"/>
    </location>
</feature>
<protein>
    <submittedName>
        <fullName evidence="5">S-layer homology domain-containing protein</fullName>
    </submittedName>
</protein>
<dbReference type="Gene3D" id="2.60.40.10">
    <property type="entry name" value="Immunoglobulins"/>
    <property type="match status" value="3"/>
</dbReference>
<dbReference type="Gene3D" id="2.60.120.260">
    <property type="entry name" value="Galactose-binding domain-like"/>
    <property type="match status" value="1"/>
</dbReference>
<dbReference type="Pfam" id="PF00395">
    <property type="entry name" value="SLH"/>
    <property type="match status" value="3"/>
</dbReference>
<evidence type="ECO:0000259" key="3">
    <source>
        <dbReference type="PROSITE" id="PS50853"/>
    </source>
</evidence>
<dbReference type="InterPro" id="IPR051465">
    <property type="entry name" value="Cell_Envelope_Struct_Comp"/>
</dbReference>
<dbReference type="SMART" id="SM00060">
    <property type="entry name" value="FN3"/>
    <property type="match status" value="3"/>
</dbReference>
<comment type="caution">
    <text evidence="5">The sequence shown here is derived from an EMBL/GenBank/DDBJ whole genome shotgun (WGS) entry which is preliminary data.</text>
</comment>
<feature type="compositionally biased region" description="Low complexity" evidence="1">
    <location>
        <begin position="318"/>
        <end position="332"/>
    </location>
</feature>